<proteinExistence type="predicted"/>
<dbReference type="InterPro" id="IPR015813">
    <property type="entry name" value="Pyrv/PenolPyrv_kinase-like_dom"/>
</dbReference>
<reference evidence="1" key="1">
    <citation type="submission" date="2022-05" db="EMBL/GenBank/DDBJ databases">
        <authorList>
            <person name="Pankratov T."/>
        </authorList>
    </citation>
    <scope>NUCLEOTIDE SEQUENCE</scope>
    <source>
        <strain evidence="1">BP6-180914</strain>
    </source>
</reference>
<evidence type="ECO:0000313" key="2">
    <source>
        <dbReference type="Proteomes" id="UP001165667"/>
    </source>
</evidence>
<dbReference type="PANTHER" id="PTHR42905:SF16">
    <property type="entry name" value="CARBOXYPHOSPHONOENOLPYRUVATE PHOSPHONOMUTASE-LIKE PROTEIN (AFU_ORTHOLOGUE AFUA_5G07230)"/>
    <property type="match status" value="1"/>
</dbReference>
<organism evidence="1 2">
    <name type="scientific">Lichenifustis flavocetrariae</name>
    <dbReference type="NCBI Taxonomy" id="2949735"/>
    <lineage>
        <taxon>Bacteria</taxon>
        <taxon>Pseudomonadati</taxon>
        <taxon>Pseudomonadota</taxon>
        <taxon>Alphaproteobacteria</taxon>
        <taxon>Hyphomicrobiales</taxon>
        <taxon>Lichenihabitantaceae</taxon>
        <taxon>Lichenifustis</taxon>
    </lineage>
</organism>
<dbReference type="EMBL" id="JAMOIM010000012">
    <property type="protein sequence ID" value="MCW6509944.1"/>
    <property type="molecule type" value="Genomic_DNA"/>
</dbReference>
<dbReference type="AlphaFoldDB" id="A0AA41YWM6"/>
<dbReference type="SUPFAM" id="SSF51621">
    <property type="entry name" value="Phosphoenolpyruvate/pyruvate domain"/>
    <property type="match status" value="1"/>
</dbReference>
<name>A0AA41YWM6_9HYPH</name>
<dbReference type="PANTHER" id="PTHR42905">
    <property type="entry name" value="PHOSPHOENOLPYRUVATE CARBOXYLASE"/>
    <property type="match status" value="1"/>
</dbReference>
<dbReference type="InterPro" id="IPR040442">
    <property type="entry name" value="Pyrv_kinase-like_dom_sf"/>
</dbReference>
<keyword evidence="1" id="KW-0456">Lyase</keyword>
<sequence length="250" mass="26239">MTDFAPRRAAFRALHRSGCFVLPNPWDGGTAIRLAKRGFQALASTSAGAAWALGKEDGALSVDEVLAHLSFLVGITDLPVNADFEAGFAVTPDGVGRNVTRCIETGVAGLSIEDRDGDRFYPVAIAAERIRAARAAIDRSGQDVILVGRCEAYLMAKLDLDEVIVRLKAYAQAGADCLYAPGLTTLADLTKVVEAVDKPVNANLTATGLSVADMAAIGIRRVSVGAALAKATYAAFDSYADLLAQEGRLP</sequence>
<dbReference type="RefSeq" id="WP_282586314.1">
    <property type="nucleotide sequence ID" value="NZ_JAMOIM010000012.1"/>
</dbReference>
<dbReference type="Pfam" id="PF13714">
    <property type="entry name" value="PEP_mutase"/>
    <property type="match status" value="1"/>
</dbReference>
<protein>
    <submittedName>
        <fullName evidence="1">Isocitrate lyase/phosphoenolpyruvate mutase family protein</fullName>
    </submittedName>
</protein>
<dbReference type="GO" id="GO:0016829">
    <property type="term" value="F:lyase activity"/>
    <property type="evidence" value="ECO:0007669"/>
    <property type="project" value="UniProtKB-KW"/>
</dbReference>
<gene>
    <name evidence="1" type="ORF">M8523_18145</name>
</gene>
<dbReference type="Proteomes" id="UP001165667">
    <property type="component" value="Unassembled WGS sequence"/>
</dbReference>
<keyword evidence="2" id="KW-1185">Reference proteome</keyword>
<dbReference type="InterPro" id="IPR039556">
    <property type="entry name" value="ICL/PEPM"/>
</dbReference>
<dbReference type="CDD" id="cd00377">
    <property type="entry name" value="ICL_PEPM"/>
    <property type="match status" value="1"/>
</dbReference>
<accession>A0AA41YWM6</accession>
<evidence type="ECO:0000313" key="1">
    <source>
        <dbReference type="EMBL" id="MCW6509944.1"/>
    </source>
</evidence>
<dbReference type="Gene3D" id="3.20.20.60">
    <property type="entry name" value="Phosphoenolpyruvate-binding domains"/>
    <property type="match status" value="1"/>
</dbReference>
<comment type="caution">
    <text evidence="1">The sequence shown here is derived from an EMBL/GenBank/DDBJ whole genome shotgun (WGS) entry which is preliminary data.</text>
</comment>